<feature type="coiled-coil region" evidence="1">
    <location>
        <begin position="561"/>
        <end position="588"/>
    </location>
</feature>
<dbReference type="EMBL" id="HBIA01012397">
    <property type="protein sequence ID" value="CAE0234474.1"/>
    <property type="molecule type" value="Transcribed_RNA"/>
</dbReference>
<organism evidence="3">
    <name type="scientific">Strombidium rassoulzadegani</name>
    <dbReference type="NCBI Taxonomy" id="1082188"/>
    <lineage>
        <taxon>Eukaryota</taxon>
        <taxon>Sar</taxon>
        <taxon>Alveolata</taxon>
        <taxon>Ciliophora</taxon>
        <taxon>Intramacronucleata</taxon>
        <taxon>Spirotrichea</taxon>
        <taxon>Oligotrichia</taxon>
        <taxon>Strombidiidae</taxon>
        <taxon>Strombidium</taxon>
    </lineage>
</organism>
<evidence type="ECO:0000256" key="2">
    <source>
        <dbReference type="SAM" id="Phobius"/>
    </source>
</evidence>
<evidence type="ECO:0000313" key="3">
    <source>
        <dbReference type="EMBL" id="CAE0234474.1"/>
    </source>
</evidence>
<keyword evidence="2" id="KW-1133">Transmembrane helix</keyword>
<name>A0A7S3FWA8_9SPIT</name>
<evidence type="ECO:0000256" key="1">
    <source>
        <dbReference type="SAM" id="Coils"/>
    </source>
</evidence>
<gene>
    <name evidence="3" type="ORF">SRAS04492_LOCUS6279</name>
</gene>
<protein>
    <submittedName>
        <fullName evidence="3">Uncharacterized protein</fullName>
    </submittedName>
</protein>
<sequence length="715" mass="82246">MMREIERMNADLALDANALEGADLALMKKELEELSAEIREDGEHLEPSKQGNLEFMMKHGGQVERIKHLKQQLKWRAKGGNPRNLIKQLRKEEERGAGVGLGPRPVSLWRHGLRVVKRLLIAVIPFRIEFGMPMTSRQRSKHSIVNYFSALSLCSILQFALYSVAALWFTFARLDKIGQIQSTALFTESLDALDRPFEVYFSQETVALKLRLDFAREEVEEHMRLIGSSLSAEEYLCAHVLVTFNNEYSELLPGSEQWSSSFRRHALDCSLDSAFEEYARENFALEVYSVVFKLPEEDKVQRYILSKQAGEGDMNLRITLPTRSQTASSRNNLLVSFVNDLTLGAEGPSAGAPSFLDLRVLRFRILNQNSEGGRGLQRDYLFNLEAHNVLMETSSSFFISNQSLGVVDREYFGGQGERFKSVRLDCFIAKTEELGIWPSYPESMTVNSSLFSILEAVDPFHPNVMESNQLKFKAMGQRDIRVVAASRAVPVNSVQFELHLDIDSDIQVTQNHYYTILGFLTEVGGFVYLLALFHSIYWTSLGVGRGQAYREYSSFMTDRIYREMSESLQLREQRLQELREQRQKLLRVYFLQNGAEQASPAPPEEEVLGRDKEFQRRLREEEAVFEIGEPLQGLMERLQERHGRCNERGLRLEMTKYRRELLAKREIQTEFSQKVSAQGIFYLHLHVEFLQRQLQELRAQLEQSGERSQAVKQAK</sequence>
<proteinExistence type="predicted"/>
<dbReference type="AlphaFoldDB" id="A0A7S3FWA8"/>
<reference evidence="3" key="1">
    <citation type="submission" date="2021-01" db="EMBL/GenBank/DDBJ databases">
        <authorList>
            <person name="Corre E."/>
            <person name="Pelletier E."/>
            <person name="Niang G."/>
            <person name="Scheremetjew M."/>
            <person name="Finn R."/>
            <person name="Kale V."/>
            <person name="Holt S."/>
            <person name="Cochrane G."/>
            <person name="Meng A."/>
            <person name="Brown T."/>
            <person name="Cohen L."/>
        </authorList>
    </citation>
    <scope>NUCLEOTIDE SEQUENCE</scope>
    <source>
        <strain evidence="3">Ras09</strain>
    </source>
</reference>
<keyword evidence="2" id="KW-0812">Transmembrane</keyword>
<keyword evidence="1" id="KW-0175">Coiled coil</keyword>
<feature type="transmembrane region" description="Helical" evidence="2">
    <location>
        <begin position="144"/>
        <end position="171"/>
    </location>
</feature>
<accession>A0A7S3FWA8</accession>
<keyword evidence="2" id="KW-0472">Membrane</keyword>
<feature type="coiled-coil region" evidence="1">
    <location>
        <begin position="687"/>
        <end position="714"/>
    </location>
</feature>